<organism evidence="4 5">
    <name type="scientific">Allosphingosinicella ginsenosidimutans</name>
    <dbReference type="NCBI Taxonomy" id="1176539"/>
    <lineage>
        <taxon>Bacteria</taxon>
        <taxon>Pseudomonadati</taxon>
        <taxon>Pseudomonadota</taxon>
        <taxon>Alphaproteobacteria</taxon>
        <taxon>Sphingomonadales</taxon>
        <taxon>Sphingomonadaceae</taxon>
        <taxon>Allosphingosinicella</taxon>
    </lineage>
</organism>
<proteinExistence type="predicted"/>
<dbReference type="InterPro" id="IPR050469">
    <property type="entry name" value="Diguanylate_Cyclase"/>
</dbReference>
<dbReference type="NCBIfam" id="TIGR00254">
    <property type="entry name" value="GGDEF"/>
    <property type="match status" value="1"/>
</dbReference>
<dbReference type="Gene3D" id="3.30.70.270">
    <property type="match status" value="1"/>
</dbReference>
<dbReference type="Pfam" id="PF00990">
    <property type="entry name" value="GGDEF"/>
    <property type="match status" value="1"/>
</dbReference>
<dbReference type="PANTHER" id="PTHR45138">
    <property type="entry name" value="REGULATORY COMPONENTS OF SENSORY TRANSDUCTION SYSTEM"/>
    <property type="match status" value="1"/>
</dbReference>
<accession>A0A5C6TRX4</accession>
<dbReference type="InterPro" id="IPR029787">
    <property type="entry name" value="Nucleotide_cyclase"/>
</dbReference>
<reference evidence="4 5" key="1">
    <citation type="journal article" date="2015" name="J. Microbiol.">
        <title>Sphingosinicella ginsenosidimutans sp. nov., with ginsenoside converting activity.</title>
        <authorList>
            <person name="Kim J.K."/>
            <person name="Kang M.S."/>
            <person name="Park S.C."/>
            <person name="Kim K.M."/>
            <person name="Choi K."/>
            <person name="Yoon M.H."/>
            <person name="Im W.T."/>
        </authorList>
    </citation>
    <scope>NUCLEOTIDE SEQUENCE [LARGE SCALE GENOMIC DNA]</scope>
    <source>
        <strain evidence="4 5">BS-11</strain>
    </source>
</reference>
<dbReference type="GO" id="GO:0005886">
    <property type="term" value="C:plasma membrane"/>
    <property type="evidence" value="ECO:0007669"/>
    <property type="project" value="TreeGrafter"/>
</dbReference>
<dbReference type="EC" id="2.7.7.65" evidence="1"/>
<dbReference type="GO" id="GO:1902201">
    <property type="term" value="P:negative regulation of bacterial-type flagellum-dependent cell motility"/>
    <property type="evidence" value="ECO:0007669"/>
    <property type="project" value="TreeGrafter"/>
</dbReference>
<dbReference type="AlphaFoldDB" id="A0A5C6TRX4"/>
<evidence type="ECO:0000313" key="5">
    <source>
        <dbReference type="Proteomes" id="UP000321249"/>
    </source>
</evidence>
<dbReference type="PANTHER" id="PTHR45138:SF24">
    <property type="entry name" value="DIGUANYLATE CYCLASE DGCC-RELATED"/>
    <property type="match status" value="1"/>
</dbReference>
<dbReference type="InterPro" id="IPR043128">
    <property type="entry name" value="Rev_trsase/Diguanyl_cyclase"/>
</dbReference>
<dbReference type="EMBL" id="VOQQ01000001">
    <property type="protein sequence ID" value="TXC63113.1"/>
    <property type="molecule type" value="Genomic_DNA"/>
</dbReference>
<dbReference type="GO" id="GO:0052621">
    <property type="term" value="F:diguanylate cyclase activity"/>
    <property type="evidence" value="ECO:0007669"/>
    <property type="project" value="UniProtKB-EC"/>
</dbReference>
<dbReference type="GO" id="GO:0043709">
    <property type="term" value="P:cell adhesion involved in single-species biofilm formation"/>
    <property type="evidence" value="ECO:0007669"/>
    <property type="project" value="TreeGrafter"/>
</dbReference>
<dbReference type="CDD" id="cd01949">
    <property type="entry name" value="GGDEF"/>
    <property type="match status" value="1"/>
</dbReference>
<dbReference type="SMART" id="SM00267">
    <property type="entry name" value="GGDEF"/>
    <property type="match status" value="1"/>
</dbReference>
<dbReference type="Proteomes" id="UP000321249">
    <property type="component" value="Unassembled WGS sequence"/>
</dbReference>
<gene>
    <name evidence="4" type="ORF">FRZ32_05245</name>
</gene>
<name>A0A5C6TRX4_9SPHN</name>
<keyword evidence="2" id="KW-0175">Coiled coil</keyword>
<protein>
    <recommendedName>
        <fullName evidence="1">diguanylate cyclase</fullName>
        <ecNumber evidence="1">2.7.7.65</ecNumber>
    </recommendedName>
</protein>
<evidence type="ECO:0000256" key="2">
    <source>
        <dbReference type="SAM" id="Coils"/>
    </source>
</evidence>
<sequence>MRRARDLRMADVERNDELDGAARAALDRLADENALLRAALADVRARVAELEASADCDPLTGLPNERELARHLDRVVSQSGRHGTPAAFLAIDIRSLREINARHGRVAGDAALRHLGRLLKGLIRASDVVARMNGGFALILDHLDSESAIETGERIARFVAGQPLDIGGADLVLDLTVGVAAILPGDGADDVLHRAHRNLARVKEFSA</sequence>
<evidence type="ECO:0000256" key="1">
    <source>
        <dbReference type="ARBA" id="ARBA00012528"/>
    </source>
</evidence>
<evidence type="ECO:0000313" key="4">
    <source>
        <dbReference type="EMBL" id="TXC63113.1"/>
    </source>
</evidence>
<dbReference type="InterPro" id="IPR000160">
    <property type="entry name" value="GGDEF_dom"/>
</dbReference>
<feature type="domain" description="GGDEF" evidence="3">
    <location>
        <begin position="84"/>
        <end position="207"/>
    </location>
</feature>
<dbReference type="PROSITE" id="PS50887">
    <property type="entry name" value="GGDEF"/>
    <property type="match status" value="1"/>
</dbReference>
<dbReference type="SUPFAM" id="SSF55073">
    <property type="entry name" value="Nucleotide cyclase"/>
    <property type="match status" value="1"/>
</dbReference>
<comment type="caution">
    <text evidence="4">The sequence shown here is derived from an EMBL/GenBank/DDBJ whole genome shotgun (WGS) entry which is preliminary data.</text>
</comment>
<evidence type="ECO:0000259" key="3">
    <source>
        <dbReference type="PROSITE" id="PS50887"/>
    </source>
</evidence>
<feature type="coiled-coil region" evidence="2">
    <location>
        <begin position="26"/>
        <end position="53"/>
    </location>
</feature>
<keyword evidence="5" id="KW-1185">Reference proteome</keyword>